<feature type="domain" description="NB-ARC" evidence="1">
    <location>
        <begin position="369"/>
        <end position="521"/>
    </location>
</feature>
<dbReference type="HOGENOM" id="CLU_000288_125_3_1"/>
<accession>A0A084QXE2</accession>
<feature type="non-terminal residue" evidence="2">
    <location>
        <position position="851"/>
    </location>
</feature>
<dbReference type="Pfam" id="PF13424">
    <property type="entry name" value="TPR_12"/>
    <property type="match status" value="1"/>
</dbReference>
<dbReference type="InterPro" id="IPR053137">
    <property type="entry name" value="NLR-like"/>
</dbReference>
<dbReference type="SUPFAM" id="SSF48452">
    <property type="entry name" value="TPR-like"/>
    <property type="match status" value="1"/>
</dbReference>
<dbReference type="SMART" id="SM00028">
    <property type="entry name" value="TPR"/>
    <property type="match status" value="3"/>
</dbReference>
<evidence type="ECO:0000313" key="3">
    <source>
        <dbReference type="Proteomes" id="UP000028524"/>
    </source>
</evidence>
<dbReference type="InterPro" id="IPR002182">
    <property type="entry name" value="NB-ARC"/>
</dbReference>
<dbReference type="PANTHER" id="PTHR46082">
    <property type="entry name" value="ATP/GTP-BINDING PROTEIN-RELATED"/>
    <property type="match status" value="1"/>
</dbReference>
<dbReference type="InParanoid" id="A0A084QXE2"/>
<gene>
    <name evidence="2" type="ORF">S40285_09472</name>
</gene>
<dbReference type="Gene3D" id="3.40.50.300">
    <property type="entry name" value="P-loop containing nucleotide triphosphate hydrolases"/>
    <property type="match status" value="1"/>
</dbReference>
<dbReference type="InterPro" id="IPR019734">
    <property type="entry name" value="TPR_rpt"/>
</dbReference>
<protein>
    <recommendedName>
        <fullName evidence="1">NB-ARC domain-containing protein</fullName>
    </recommendedName>
</protein>
<evidence type="ECO:0000313" key="2">
    <source>
        <dbReference type="EMBL" id="KFA68627.1"/>
    </source>
</evidence>
<dbReference type="GO" id="GO:0043531">
    <property type="term" value="F:ADP binding"/>
    <property type="evidence" value="ECO:0007669"/>
    <property type="project" value="InterPro"/>
</dbReference>
<dbReference type="InterPro" id="IPR035994">
    <property type="entry name" value="Nucleoside_phosphorylase_sf"/>
</dbReference>
<sequence length="851" mass="95474">MPPKKLQRTDYHVAWIAPVSDLELLPSRLMLDKEHDAPDYDTAYDDNIYTCGTLAGHNVVIATCPPGLTGNVNAGRVTGSMFKTFTGLRMAVLVGIGGGIPRAHESDDPTENVHVGDVVVGWPGDGGPACIYYDSGRWHTDGQFETLGTIDKPDWVLLNALAKLASDHEMDQSTFQDHRKRLLVSKHKRKFTHPGLNRDQLFQASHHHGGQYNDKCARCDTAQLVDRPARTEEDADTFIFHRGRIATGNAVVQDAERRDQIRDRCSGALCVEMEAAGVDASRPCLVIRGISDYADSHKSDAWRSYAAGNAAVFARELLSKIPASKVISLDAQEKRKSHFLAPFGRNKGFVGRDEILKQLLESVPPSASTDDCQRIVVEGLGGIGKTQLTIEVAYRIRDTHPDCSVFWVPAVSTVMFENACREIGQALRIPGIDDDKADVKGLVKTALSRNNAGSWLLIVDNADDAELLFTNPELISYLPFSRKGSILFTTRTHQVAIRLRSRGHITKLGELDDTEATQLLHQGLEPSQTEDIESTTQLLKYLANLPLAIRQASAYMASNTNVTVSRYLEYCQSSNKAMVKLLAEEFEDQDRYKAIQNPVAMTWLISFEHIRRDMPLAAEYLRFICYLAERDIPISLLPRREDMMAADKAISTLVGYSFISRGKAPDRYDIHRLVRLITRNWLDEQGEEVRQVTATIHQLSKAFPWPKHENREVWTSYLPHAQSALELQEKCIDEEALISLLHNVGQYANLLGKYAEAEQMRWQTLKLSEKVLGQEHPDTLTSMSNLANTLRNQGKYAEAEQMHRQTLKLREKVLGQEHPDTLTSMSNLANTLRNQGKYAEAEQMHRQTLKL</sequence>
<dbReference type="InterPro" id="IPR011990">
    <property type="entry name" value="TPR-like_helical_dom_sf"/>
</dbReference>
<dbReference type="Gene3D" id="1.25.40.10">
    <property type="entry name" value="Tetratricopeptide repeat domain"/>
    <property type="match status" value="1"/>
</dbReference>
<reference evidence="2 3" key="1">
    <citation type="journal article" date="2014" name="BMC Genomics">
        <title>Comparative genome sequencing reveals chemotype-specific gene clusters in the toxigenic black mold Stachybotrys.</title>
        <authorList>
            <person name="Semeiks J."/>
            <person name="Borek D."/>
            <person name="Otwinowski Z."/>
            <person name="Grishin N.V."/>
        </authorList>
    </citation>
    <scope>NUCLEOTIDE SEQUENCE [LARGE SCALE GENOMIC DNA]</scope>
    <source>
        <strain evidence="2 3">IBT 40285</strain>
    </source>
</reference>
<dbReference type="AlphaFoldDB" id="A0A084QXE2"/>
<dbReference type="GO" id="GO:0009116">
    <property type="term" value="P:nucleoside metabolic process"/>
    <property type="evidence" value="ECO:0007669"/>
    <property type="project" value="InterPro"/>
</dbReference>
<keyword evidence="3" id="KW-1185">Reference proteome</keyword>
<evidence type="ECO:0000259" key="1">
    <source>
        <dbReference type="Pfam" id="PF00931"/>
    </source>
</evidence>
<proteinExistence type="predicted"/>
<dbReference type="Gene3D" id="3.40.50.1580">
    <property type="entry name" value="Nucleoside phosphorylase domain"/>
    <property type="match status" value="1"/>
</dbReference>
<dbReference type="EMBL" id="KL659784">
    <property type="protein sequence ID" value="KFA68627.1"/>
    <property type="molecule type" value="Genomic_DNA"/>
</dbReference>
<dbReference type="Pfam" id="PF00931">
    <property type="entry name" value="NB-ARC"/>
    <property type="match status" value="1"/>
</dbReference>
<dbReference type="GO" id="GO:0003824">
    <property type="term" value="F:catalytic activity"/>
    <property type="evidence" value="ECO:0007669"/>
    <property type="project" value="InterPro"/>
</dbReference>
<dbReference type="STRING" id="1283841.A0A084QXE2"/>
<dbReference type="PANTHER" id="PTHR46082:SF6">
    <property type="entry name" value="AAA+ ATPASE DOMAIN-CONTAINING PROTEIN-RELATED"/>
    <property type="match status" value="1"/>
</dbReference>
<dbReference type="InterPro" id="IPR027417">
    <property type="entry name" value="P-loop_NTPase"/>
</dbReference>
<dbReference type="SUPFAM" id="SSF53167">
    <property type="entry name" value="Purine and uridine phosphorylases"/>
    <property type="match status" value="1"/>
</dbReference>
<dbReference type="Proteomes" id="UP000028524">
    <property type="component" value="Unassembled WGS sequence"/>
</dbReference>
<dbReference type="SUPFAM" id="SSF52540">
    <property type="entry name" value="P-loop containing nucleoside triphosphate hydrolases"/>
    <property type="match status" value="1"/>
</dbReference>
<organism evidence="2 3">
    <name type="scientific">Stachybotrys chlorohalonatus (strain IBT 40285)</name>
    <dbReference type="NCBI Taxonomy" id="1283841"/>
    <lineage>
        <taxon>Eukaryota</taxon>
        <taxon>Fungi</taxon>
        <taxon>Dikarya</taxon>
        <taxon>Ascomycota</taxon>
        <taxon>Pezizomycotina</taxon>
        <taxon>Sordariomycetes</taxon>
        <taxon>Hypocreomycetidae</taxon>
        <taxon>Hypocreales</taxon>
        <taxon>Stachybotryaceae</taxon>
        <taxon>Stachybotrys</taxon>
    </lineage>
</organism>
<name>A0A084QXE2_STAC4</name>
<dbReference type="OMA" id="LVSTYWA"/>
<dbReference type="PROSITE" id="PS50293">
    <property type="entry name" value="TPR_REGION"/>
    <property type="match status" value="1"/>
</dbReference>
<dbReference type="OrthoDB" id="626167at2759"/>